<accession>A0ABR8F9V5</accession>
<dbReference type="EMBL" id="JACJTE010000102">
    <property type="protein sequence ID" value="MBD2565675.1"/>
    <property type="molecule type" value="Genomic_DNA"/>
</dbReference>
<protein>
    <submittedName>
        <fullName evidence="1">Uncharacterized protein</fullName>
    </submittedName>
</protein>
<comment type="caution">
    <text evidence="1">The sequence shown here is derived from an EMBL/GenBank/DDBJ whole genome shotgun (WGS) entry which is preliminary data.</text>
</comment>
<evidence type="ECO:0000313" key="2">
    <source>
        <dbReference type="Proteomes" id="UP000604661"/>
    </source>
</evidence>
<dbReference type="Proteomes" id="UP000604661">
    <property type="component" value="Unassembled WGS sequence"/>
</dbReference>
<organism evidence="1 2">
    <name type="scientific">Nostoc linckia FACHB-391</name>
    <dbReference type="NCBI Taxonomy" id="2692906"/>
    <lineage>
        <taxon>Bacteria</taxon>
        <taxon>Bacillati</taxon>
        <taxon>Cyanobacteriota</taxon>
        <taxon>Cyanophyceae</taxon>
        <taxon>Nostocales</taxon>
        <taxon>Nostocaceae</taxon>
        <taxon>Nostoc</taxon>
    </lineage>
</organism>
<keyword evidence="2" id="KW-1185">Reference proteome</keyword>
<proteinExistence type="predicted"/>
<reference evidence="1 2" key="1">
    <citation type="journal article" date="2020" name="ISME J.">
        <title>Comparative genomics reveals insights into cyanobacterial evolution and habitat adaptation.</title>
        <authorList>
            <person name="Chen M.Y."/>
            <person name="Teng W.K."/>
            <person name="Zhao L."/>
            <person name="Hu C.X."/>
            <person name="Zhou Y.K."/>
            <person name="Han B.P."/>
            <person name="Song L.R."/>
            <person name="Shu W.S."/>
        </authorList>
    </citation>
    <scope>NUCLEOTIDE SEQUENCE [LARGE SCALE GENOMIC DNA]</scope>
    <source>
        <strain evidence="1 2">FACHB-391</strain>
    </source>
</reference>
<gene>
    <name evidence="1" type="ORF">H6G95_34965</name>
</gene>
<name>A0ABR8F9V5_NOSLI</name>
<sequence>MKAPSTRLRYDSLSAHTDQTRFLEGEAGNRAQTDTCCEVTLALMGSFYGETEPRKATYSQAGRNTKPPTLLKLTPAAFLLEIAARV</sequence>
<evidence type="ECO:0000313" key="1">
    <source>
        <dbReference type="EMBL" id="MBD2565675.1"/>
    </source>
</evidence>